<comment type="caution">
    <text evidence="5">The sequence shown here is derived from an EMBL/GenBank/DDBJ whole genome shotgun (WGS) entry which is preliminary data.</text>
</comment>
<dbReference type="STRING" id="1081104.A0A167Q4K4"/>
<dbReference type="GO" id="GO:0044550">
    <property type="term" value="P:secondary metabolite biosynthetic process"/>
    <property type="evidence" value="ECO:0007669"/>
    <property type="project" value="TreeGrafter"/>
</dbReference>
<dbReference type="EMBL" id="AZHB01000020">
    <property type="protein sequence ID" value="OAA57281.1"/>
    <property type="molecule type" value="Genomic_DNA"/>
</dbReference>
<reference evidence="5 6" key="1">
    <citation type="journal article" date="2016" name="Genome Biol. Evol.">
        <title>Divergent and convergent evolution of fungal pathogenicity.</title>
        <authorList>
            <person name="Shang Y."/>
            <person name="Xiao G."/>
            <person name="Zheng P."/>
            <person name="Cen K."/>
            <person name="Zhan S."/>
            <person name="Wang C."/>
        </authorList>
    </citation>
    <scope>NUCLEOTIDE SEQUENCE [LARGE SCALE GENOMIC DNA]</scope>
    <source>
        <strain evidence="5 6">ARSEF 2679</strain>
    </source>
</reference>
<evidence type="ECO:0000256" key="1">
    <source>
        <dbReference type="ARBA" id="ARBA00005863"/>
    </source>
</evidence>
<feature type="region of interest" description="Disordered" evidence="3">
    <location>
        <begin position="167"/>
        <end position="187"/>
    </location>
</feature>
<keyword evidence="6" id="KW-1185">Reference proteome</keyword>
<sequence length="270" mass="29452">MGEAYDPTLRLPRILCLHGGGTNARIFRIQCRQIAEHLRAEYRLVFVEAPFPSEAGPDVVRVFAGSGPFKRWLRFGPSHPELASHQAVARLDQAVQAAVAEDDERGGSGEWTALLGFSQGAKLCASLLYRQQNQAAEGGGGGGGGLPQFRFGVLIAGRGPLVSLEPARAENESLPSAADLSSMKEKEPRGDHVLTIPTIHMHGLKDPGLEEHRRLCNEYCHPGTRSLIVWDAGHRLPVRTDDVIPLVEAIRRLARETAATNQKVTFQAIY</sequence>
<dbReference type="PANTHER" id="PTHR48070:SF3">
    <property type="entry name" value="ESTERASE DBAE-RELATED"/>
    <property type="match status" value="1"/>
</dbReference>
<dbReference type="Proteomes" id="UP000076744">
    <property type="component" value="Unassembled WGS sequence"/>
</dbReference>
<gene>
    <name evidence="5" type="ORF">ISF_07202</name>
</gene>
<dbReference type="RefSeq" id="XP_018702083.1">
    <property type="nucleotide sequence ID" value="XM_018850805.1"/>
</dbReference>
<evidence type="ECO:0000313" key="5">
    <source>
        <dbReference type="EMBL" id="OAA57281.1"/>
    </source>
</evidence>
<keyword evidence="2 5" id="KW-0378">Hydrolase</keyword>
<evidence type="ECO:0000256" key="2">
    <source>
        <dbReference type="ARBA" id="ARBA00022801"/>
    </source>
</evidence>
<dbReference type="GO" id="GO:0016787">
    <property type="term" value="F:hydrolase activity"/>
    <property type="evidence" value="ECO:0007669"/>
    <property type="project" value="UniProtKB-KW"/>
</dbReference>
<dbReference type="GeneID" id="30023494"/>
<accession>A0A167Q4K4</accession>
<dbReference type="GO" id="GO:0005634">
    <property type="term" value="C:nucleus"/>
    <property type="evidence" value="ECO:0007669"/>
    <property type="project" value="TreeGrafter"/>
</dbReference>
<name>A0A167Q4K4_CORFA</name>
<comment type="similarity">
    <text evidence="1">Belongs to the LovG family.</text>
</comment>
<dbReference type="InterPro" id="IPR005645">
    <property type="entry name" value="FSH-like_dom"/>
</dbReference>
<feature type="domain" description="Serine hydrolase" evidence="4">
    <location>
        <begin position="12"/>
        <end position="241"/>
    </location>
</feature>
<evidence type="ECO:0000256" key="3">
    <source>
        <dbReference type="SAM" id="MobiDB-lite"/>
    </source>
</evidence>
<proteinExistence type="inferred from homology"/>
<dbReference type="AlphaFoldDB" id="A0A167Q4K4"/>
<protein>
    <submittedName>
        <fullName evidence="5">Serine hydrolase FSH</fullName>
    </submittedName>
</protein>
<dbReference type="PANTHER" id="PTHR48070">
    <property type="entry name" value="ESTERASE OVCA2"/>
    <property type="match status" value="1"/>
</dbReference>
<dbReference type="Pfam" id="PF03959">
    <property type="entry name" value="FSH1"/>
    <property type="match status" value="1"/>
</dbReference>
<dbReference type="SUPFAM" id="SSF53474">
    <property type="entry name" value="alpha/beta-Hydrolases"/>
    <property type="match status" value="1"/>
</dbReference>
<evidence type="ECO:0000259" key="4">
    <source>
        <dbReference type="Pfam" id="PF03959"/>
    </source>
</evidence>
<organism evidence="5 6">
    <name type="scientific">Cordyceps fumosorosea (strain ARSEF 2679)</name>
    <name type="common">Isaria fumosorosea</name>
    <dbReference type="NCBI Taxonomy" id="1081104"/>
    <lineage>
        <taxon>Eukaryota</taxon>
        <taxon>Fungi</taxon>
        <taxon>Dikarya</taxon>
        <taxon>Ascomycota</taxon>
        <taxon>Pezizomycotina</taxon>
        <taxon>Sordariomycetes</taxon>
        <taxon>Hypocreomycetidae</taxon>
        <taxon>Hypocreales</taxon>
        <taxon>Cordycipitaceae</taxon>
        <taxon>Cordyceps</taxon>
    </lineage>
</organism>
<dbReference type="InterPro" id="IPR029058">
    <property type="entry name" value="AB_hydrolase_fold"/>
</dbReference>
<evidence type="ECO:0000313" key="6">
    <source>
        <dbReference type="Proteomes" id="UP000076744"/>
    </source>
</evidence>
<dbReference type="GO" id="GO:0005737">
    <property type="term" value="C:cytoplasm"/>
    <property type="evidence" value="ECO:0007669"/>
    <property type="project" value="TreeGrafter"/>
</dbReference>
<dbReference type="InterPro" id="IPR050593">
    <property type="entry name" value="LovG"/>
</dbReference>
<dbReference type="OrthoDB" id="2094269at2759"/>
<dbReference type="Gene3D" id="3.40.50.1820">
    <property type="entry name" value="alpha/beta hydrolase"/>
    <property type="match status" value="1"/>
</dbReference>